<proteinExistence type="predicted"/>
<reference evidence="1 2" key="1">
    <citation type="submission" date="2016-10" db="EMBL/GenBank/DDBJ databases">
        <title>Genome sequence of the ascomycete fungus Penicillium subrubescens.</title>
        <authorList>
            <person name="De Vries R.P."/>
            <person name="Peng M."/>
            <person name="Dilokpimol A."/>
            <person name="Hilden K."/>
            <person name="Makela M.R."/>
            <person name="Grigoriev I."/>
            <person name="Riley R."/>
            <person name="Granchi Z."/>
        </authorList>
    </citation>
    <scope>NUCLEOTIDE SEQUENCE [LARGE SCALE GENOMIC DNA]</scope>
    <source>
        <strain evidence="1 2">CBS 132785</strain>
    </source>
</reference>
<name>A0A1Q5T0M5_9EURO</name>
<evidence type="ECO:0000313" key="1">
    <source>
        <dbReference type="EMBL" id="OKO93794.1"/>
    </source>
</evidence>
<gene>
    <name evidence="1" type="ORF">PENSUB_12073</name>
</gene>
<accession>A0A1Q5T0M5</accession>
<protein>
    <submittedName>
        <fullName evidence="1">Uncharacterized protein</fullName>
    </submittedName>
</protein>
<evidence type="ECO:0000313" key="2">
    <source>
        <dbReference type="Proteomes" id="UP000186955"/>
    </source>
</evidence>
<sequence length="260" mass="30102">MHFSKPPFKDLLCGTISAFSTKLERYTAIIGDRIFEEWSDDLFSERLLRKSGSSLPKERPLITRDVESAINGQASYVNGTLPSPANVCDAVESHINRLTPEFLKQASYDCVFWMYLLEHNSRLWVCPWFDIRLHKSYKPTLSRTPLLVHLLCTKTAQPVAGKPGTMTTVDFLRLEHAKFLQLVYDNSRRSILDHWPNSTSLQANYKSAMLRYRAIIEKWNWSDAPWIKGWSLQPFQLQSPVSVYKSTLQAIYFHPEKNED</sequence>
<dbReference type="AlphaFoldDB" id="A0A1Q5T0M5"/>
<keyword evidence="2" id="KW-1185">Reference proteome</keyword>
<comment type="caution">
    <text evidence="1">The sequence shown here is derived from an EMBL/GenBank/DDBJ whole genome shotgun (WGS) entry which is preliminary data.</text>
</comment>
<organism evidence="1 2">
    <name type="scientific">Penicillium subrubescens</name>
    <dbReference type="NCBI Taxonomy" id="1316194"/>
    <lineage>
        <taxon>Eukaryota</taxon>
        <taxon>Fungi</taxon>
        <taxon>Dikarya</taxon>
        <taxon>Ascomycota</taxon>
        <taxon>Pezizomycotina</taxon>
        <taxon>Eurotiomycetes</taxon>
        <taxon>Eurotiomycetidae</taxon>
        <taxon>Eurotiales</taxon>
        <taxon>Aspergillaceae</taxon>
        <taxon>Penicillium</taxon>
    </lineage>
</organism>
<dbReference type="Proteomes" id="UP000186955">
    <property type="component" value="Unassembled WGS sequence"/>
</dbReference>
<dbReference type="EMBL" id="MNBE01000723">
    <property type="protein sequence ID" value="OKO93794.1"/>
    <property type="molecule type" value="Genomic_DNA"/>
</dbReference>